<accession>A0A8J6NVK8</accession>
<dbReference type="EMBL" id="JACNJH010000108">
    <property type="protein sequence ID" value="MBC8360798.1"/>
    <property type="molecule type" value="Genomic_DNA"/>
</dbReference>
<sequence length="288" mass="32024">MMKKNKLQKLLACPDCHTSLSSVDGKLRCGPCDRDFPIISDTPVLFSKNSQSIANEGQVAYAQHDPSSLKNRLKRFLPLPNFIVARPTLHDRLRDTYIFNAPPEAMILNLGSGVQNELTHPGLIDFDIYPHGNTDVAGDAHQLPFIDGCLDGVWLCAVMEHLNRPFAVSNEVYRILKPGGFVLVTVPFIQPRHGSPHDYFRYTLDGLRSVFSSFHEVEGGTTGAGPMGTWAQMTMALAGSFSRKPSLSYAFRFMTGWVLYPFAFLDKLMKDKFKDSPVCGGVCYMGIK</sequence>
<dbReference type="InterPro" id="IPR005651">
    <property type="entry name" value="Trm112-like"/>
</dbReference>
<dbReference type="GO" id="GO:0008757">
    <property type="term" value="F:S-adenosylmethionine-dependent methyltransferase activity"/>
    <property type="evidence" value="ECO:0007669"/>
    <property type="project" value="InterPro"/>
</dbReference>
<dbReference type="SUPFAM" id="SSF158997">
    <property type="entry name" value="Trm112p-like"/>
    <property type="match status" value="1"/>
</dbReference>
<evidence type="ECO:0000259" key="1">
    <source>
        <dbReference type="Pfam" id="PF08241"/>
    </source>
</evidence>
<dbReference type="InterPro" id="IPR013216">
    <property type="entry name" value="Methyltransf_11"/>
</dbReference>
<keyword evidence="2" id="KW-0808">Transferase</keyword>
<proteinExistence type="predicted"/>
<dbReference type="InterPro" id="IPR029063">
    <property type="entry name" value="SAM-dependent_MTases_sf"/>
</dbReference>
<keyword evidence="2" id="KW-0489">Methyltransferase</keyword>
<dbReference type="Gene3D" id="3.40.50.150">
    <property type="entry name" value="Vaccinia Virus protein VP39"/>
    <property type="match status" value="1"/>
</dbReference>
<dbReference type="Gene3D" id="2.20.25.10">
    <property type="match status" value="1"/>
</dbReference>
<dbReference type="SUPFAM" id="SSF53335">
    <property type="entry name" value="S-adenosyl-L-methionine-dependent methyltransferases"/>
    <property type="match status" value="1"/>
</dbReference>
<dbReference type="Pfam" id="PF03966">
    <property type="entry name" value="Trm112p"/>
    <property type="match status" value="1"/>
</dbReference>
<dbReference type="GO" id="GO:0032259">
    <property type="term" value="P:methylation"/>
    <property type="evidence" value="ECO:0007669"/>
    <property type="project" value="UniProtKB-KW"/>
</dbReference>
<dbReference type="AlphaFoldDB" id="A0A8J6NVK8"/>
<feature type="domain" description="Methyltransferase type 11" evidence="1">
    <location>
        <begin position="136"/>
        <end position="183"/>
    </location>
</feature>
<dbReference type="Pfam" id="PF08241">
    <property type="entry name" value="Methyltransf_11"/>
    <property type="match status" value="1"/>
</dbReference>
<evidence type="ECO:0000313" key="3">
    <source>
        <dbReference type="Proteomes" id="UP000603434"/>
    </source>
</evidence>
<dbReference type="Proteomes" id="UP000603434">
    <property type="component" value="Unassembled WGS sequence"/>
</dbReference>
<reference evidence="2 3" key="1">
    <citation type="submission" date="2020-08" db="EMBL/GenBank/DDBJ databases">
        <title>Bridging the membrane lipid divide: bacteria of the FCB group superphylum have the potential to synthesize archaeal ether lipids.</title>
        <authorList>
            <person name="Villanueva L."/>
            <person name="Von Meijenfeldt F.A.B."/>
            <person name="Westbye A.B."/>
            <person name="Yadav S."/>
            <person name="Hopmans E.C."/>
            <person name="Dutilh B.E."/>
            <person name="Sinninghe Damste J.S."/>
        </authorList>
    </citation>
    <scope>NUCLEOTIDE SEQUENCE [LARGE SCALE GENOMIC DNA]</scope>
    <source>
        <strain evidence="2">NIOZ-UU30</strain>
    </source>
</reference>
<name>A0A8J6NVK8_9BACT</name>
<evidence type="ECO:0000313" key="2">
    <source>
        <dbReference type="EMBL" id="MBC8360798.1"/>
    </source>
</evidence>
<gene>
    <name evidence="2" type="ORF">H8E23_05325</name>
</gene>
<protein>
    <submittedName>
        <fullName evidence="2">Methyltransferase domain-containing protein</fullName>
    </submittedName>
</protein>
<comment type="caution">
    <text evidence="2">The sequence shown here is derived from an EMBL/GenBank/DDBJ whole genome shotgun (WGS) entry which is preliminary data.</text>
</comment>
<organism evidence="2 3">
    <name type="scientific">Candidatus Desulfatibia profunda</name>
    <dbReference type="NCBI Taxonomy" id="2841695"/>
    <lineage>
        <taxon>Bacteria</taxon>
        <taxon>Pseudomonadati</taxon>
        <taxon>Thermodesulfobacteriota</taxon>
        <taxon>Desulfobacteria</taxon>
        <taxon>Desulfobacterales</taxon>
        <taxon>Desulfobacterales incertae sedis</taxon>
        <taxon>Candidatus Desulfatibia</taxon>
    </lineage>
</organism>